<reference evidence="2 3" key="1">
    <citation type="submission" date="2019-09" db="EMBL/GenBank/DDBJ databases">
        <title>Isolation and identification of active actinomycetes.</title>
        <authorList>
            <person name="Yu Z."/>
            <person name="Han C."/>
            <person name="Yu B."/>
        </authorList>
    </citation>
    <scope>NUCLEOTIDE SEQUENCE [LARGE SCALE GENOMIC DNA]</scope>
    <source>
        <strain evidence="2 3">NEAU-H2</strain>
    </source>
</reference>
<dbReference type="SUPFAM" id="SSF53474">
    <property type="entry name" value="alpha/beta-Hydrolases"/>
    <property type="match status" value="1"/>
</dbReference>
<dbReference type="Gene3D" id="3.40.50.1820">
    <property type="entry name" value="alpha/beta hydrolase"/>
    <property type="match status" value="1"/>
</dbReference>
<feature type="domain" description="AB hydrolase-1" evidence="1">
    <location>
        <begin position="30"/>
        <end position="258"/>
    </location>
</feature>
<dbReference type="Proteomes" id="UP000442990">
    <property type="component" value="Unassembled WGS sequence"/>
</dbReference>
<dbReference type="GO" id="GO:0016787">
    <property type="term" value="F:hydrolase activity"/>
    <property type="evidence" value="ECO:0007669"/>
    <property type="project" value="UniProtKB-KW"/>
</dbReference>
<dbReference type="AlphaFoldDB" id="A0A7J5D4G9"/>
<evidence type="ECO:0000313" key="3">
    <source>
        <dbReference type="Proteomes" id="UP000442990"/>
    </source>
</evidence>
<organism evidence="2 3">
    <name type="scientific">Streptomyces triticiradicis</name>
    <dbReference type="NCBI Taxonomy" id="2651189"/>
    <lineage>
        <taxon>Bacteria</taxon>
        <taxon>Bacillati</taxon>
        <taxon>Actinomycetota</taxon>
        <taxon>Actinomycetes</taxon>
        <taxon>Kitasatosporales</taxon>
        <taxon>Streptomycetaceae</taxon>
        <taxon>Streptomyces</taxon>
    </lineage>
</organism>
<dbReference type="PANTHER" id="PTHR43194:SF2">
    <property type="entry name" value="PEROXISOMAL MEMBRANE PROTEIN LPX1"/>
    <property type="match status" value="1"/>
</dbReference>
<protein>
    <submittedName>
        <fullName evidence="2">Alpha/beta hydrolase</fullName>
    </submittedName>
</protein>
<dbReference type="InterPro" id="IPR029058">
    <property type="entry name" value="AB_hydrolase_fold"/>
</dbReference>
<proteinExistence type="predicted"/>
<evidence type="ECO:0000259" key="1">
    <source>
        <dbReference type="Pfam" id="PF12697"/>
    </source>
</evidence>
<dbReference type="InterPro" id="IPR050228">
    <property type="entry name" value="Carboxylesterase_BioH"/>
</dbReference>
<dbReference type="InterPro" id="IPR000073">
    <property type="entry name" value="AB_hydrolase_1"/>
</dbReference>
<gene>
    <name evidence="2" type="ORF">F8144_37410</name>
</gene>
<dbReference type="PRINTS" id="PR00111">
    <property type="entry name" value="ABHYDROLASE"/>
</dbReference>
<keyword evidence="3" id="KW-1185">Reference proteome</keyword>
<dbReference type="RefSeq" id="WP_151473889.1">
    <property type="nucleotide sequence ID" value="NZ_WBKG01000046.1"/>
</dbReference>
<comment type="caution">
    <text evidence="2">The sequence shown here is derived from an EMBL/GenBank/DDBJ whole genome shotgun (WGS) entry which is preliminary data.</text>
</comment>
<dbReference type="EMBL" id="WBKG01000046">
    <property type="protein sequence ID" value="KAB1978925.1"/>
    <property type="molecule type" value="Genomic_DNA"/>
</dbReference>
<evidence type="ECO:0000313" key="2">
    <source>
        <dbReference type="EMBL" id="KAB1978925.1"/>
    </source>
</evidence>
<dbReference type="PANTHER" id="PTHR43194">
    <property type="entry name" value="HYDROLASE ALPHA/BETA FOLD FAMILY"/>
    <property type="match status" value="1"/>
</dbReference>
<name>A0A7J5D4G9_9ACTN</name>
<dbReference type="Pfam" id="PF12697">
    <property type="entry name" value="Abhydrolase_6"/>
    <property type="match status" value="1"/>
</dbReference>
<sequence length="277" mass="29624">MTVISLKSAQVREGLALPYADAGYPGGTPVVFVHGLADSWWSFEPLLRRLPASLHGYAPTQRGHGDAGRPPEGYTPDDFAADLVAFLDVVGISRAVLVGASSGGVPARIVAGSHPDRIAGLVLLGVPGTLADKPAVTRVVKAVETLSDPVPRAFVEDFLAGTVARPIARGFVETMIEENLKLPAYVWKDTVRGLLDTDLRATLAGILVPALVVWGEQDEFLPREDQRTILDAVHGADFLAYPGTGHCVHWEQPERVVADLTAFVTRIEHPGTRYGAV</sequence>
<accession>A0A7J5D4G9</accession>
<keyword evidence="2" id="KW-0378">Hydrolase</keyword>